<evidence type="ECO:0000259" key="4">
    <source>
        <dbReference type="PROSITE" id="PS01124"/>
    </source>
</evidence>
<dbReference type="GO" id="GO:0003700">
    <property type="term" value="F:DNA-binding transcription factor activity"/>
    <property type="evidence" value="ECO:0007669"/>
    <property type="project" value="InterPro"/>
</dbReference>
<dbReference type="PANTHER" id="PTHR46796">
    <property type="entry name" value="HTH-TYPE TRANSCRIPTIONAL ACTIVATOR RHAS-RELATED"/>
    <property type="match status" value="1"/>
</dbReference>
<proteinExistence type="predicted"/>
<evidence type="ECO:0000256" key="2">
    <source>
        <dbReference type="ARBA" id="ARBA00023125"/>
    </source>
</evidence>
<dbReference type="GO" id="GO:0043565">
    <property type="term" value="F:sequence-specific DNA binding"/>
    <property type="evidence" value="ECO:0007669"/>
    <property type="project" value="InterPro"/>
</dbReference>
<dbReference type="InterPro" id="IPR050204">
    <property type="entry name" value="AraC_XylS_family_regulators"/>
</dbReference>
<dbReference type="PROSITE" id="PS00041">
    <property type="entry name" value="HTH_ARAC_FAMILY_1"/>
    <property type="match status" value="1"/>
</dbReference>
<keyword evidence="3" id="KW-0804">Transcription</keyword>
<dbReference type="Gene3D" id="1.10.10.60">
    <property type="entry name" value="Homeodomain-like"/>
    <property type="match status" value="1"/>
</dbReference>
<dbReference type="PROSITE" id="PS01124">
    <property type="entry name" value="HTH_ARAC_FAMILY_2"/>
    <property type="match status" value="1"/>
</dbReference>
<keyword evidence="2" id="KW-0238">DNA-binding</keyword>
<dbReference type="SMART" id="SM00342">
    <property type="entry name" value="HTH_ARAC"/>
    <property type="match status" value="1"/>
</dbReference>
<comment type="caution">
    <text evidence="5">The sequence shown here is derived from an EMBL/GenBank/DDBJ whole genome shotgun (WGS) entry which is preliminary data.</text>
</comment>
<gene>
    <name evidence="5" type="ORF">LCGC14_0706140</name>
</gene>
<name>A0A0F9QKZ2_9ZZZZ</name>
<dbReference type="Pfam" id="PF12833">
    <property type="entry name" value="HTH_18"/>
    <property type="match status" value="1"/>
</dbReference>
<dbReference type="EMBL" id="LAZR01001532">
    <property type="protein sequence ID" value="KKN43139.1"/>
    <property type="molecule type" value="Genomic_DNA"/>
</dbReference>
<dbReference type="InterPro" id="IPR018060">
    <property type="entry name" value="HTH_AraC"/>
</dbReference>
<dbReference type="AlphaFoldDB" id="A0A0F9QKZ2"/>
<dbReference type="InterPro" id="IPR018062">
    <property type="entry name" value="HTH_AraC-typ_CS"/>
</dbReference>
<keyword evidence="1" id="KW-0805">Transcription regulation</keyword>
<accession>A0A0F9QKZ2</accession>
<evidence type="ECO:0000313" key="5">
    <source>
        <dbReference type="EMBL" id="KKN43139.1"/>
    </source>
</evidence>
<organism evidence="5">
    <name type="scientific">marine sediment metagenome</name>
    <dbReference type="NCBI Taxonomy" id="412755"/>
    <lineage>
        <taxon>unclassified sequences</taxon>
        <taxon>metagenomes</taxon>
        <taxon>ecological metagenomes</taxon>
    </lineage>
</organism>
<sequence>MAQQNRYGAPLKIKVQTHDIDEQAHSLTQWQQKYDQMSDGSFYGFIEETDYANIHVFKEYTERALRQQCNIAPNSVWLGIPYQSQQSRINGLNVASNQFMCRTSDNDFELITPEQFNIYGLVIDWNSIEYMAQLQGVTLKNLSSAQSARLSVSNSSLQTARQIINSMVVGKGFGLKTESQQDMLNMLALHLLQADNPQQNIAPSYKRRKAVVDKVKEYVTTNPQKTITITELCELAFVSRRTLQYSFESILGINPLRFLRLTRLNNVRRELKKLNQDKPISVIAANWGFWHAGQFAKDYTQLFGENPSQTVKNSAQQFEPPCSTNL</sequence>
<evidence type="ECO:0000256" key="1">
    <source>
        <dbReference type="ARBA" id="ARBA00023015"/>
    </source>
</evidence>
<evidence type="ECO:0000256" key="3">
    <source>
        <dbReference type="ARBA" id="ARBA00023163"/>
    </source>
</evidence>
<reference evidence="5" key="1">
    <citation type="journal article" date="2015" name="Nature">
        <title>Complex archaea that bridge the gap between prokaryotes and eukaryotes.</title>
        <authorList>
            <person name="Spang A."/>
            <person name="Saw J.H."/>
            <person name="Jorgensen S.L."/>
            <person name="Zaremba-Niedzwiedzka K."/>
            <person name="Martijn J."/>
            <person name="Lind A.E."/>
            <person name="van Eijk R."/>
            <person name="Schleper C."/>
            <person name="Guy L."/>
            <person name="Ettema T.J."/>
        </authorList>
    </citation>
    <scope>NUCLEOTIDE SEQUENCE</scope>
</reference>
<dbReference type="PANTHER" id="PTHR46796:SF12">
    <property type="entry name" value="HTH-TYPE DNA-BINDING TRANSCRIPTIONAL ACTIVATOR EUTR"/>
    <property type="match status" value="1"/>
</dbReference>
<feature type="domain" description="HTH araC/xylS-type" evidence="4">
    <location>
        <begin position="213"/>
        <end position="313"/>
    </location>
</feature>
<dbReference type="SUPFAM" id="SSF46689">
    <property type="entry name" value="Homeodomain-like"/>
    <property type="match status" value="1"/>
</dbReference>
<dbReference type="InterPro" id="IPR009057">
    <property type="entry name" value="Homeodomain-like_sf"/>
</dbReference>
<protein>
    <recommendedName>
        <fullName evidence="4">HTH araC/xylS-type domain-containing protein</fullName>
    </recommendedName>
</protein>